<feature type="compositionally biased region" description="Basic and acidic residues" evidence="1">
    <location>
        <begin position="1"/>
        <end position="29"/>
    </location>
</feature>
<feature type="region of interest" description="Disordered" evidence="1">
    <location>
        <begin position="1"/>
        <end position="33"/>
    </location>
</feature>
<feature type="region of interest" description="Disordered" evidence="1">
    <location>
        <begin position="117"/>
        <end position="187"/>
    </location>
</feature>
<protein>
    <submittedName>
        <fullName evidence="3">Uncharacterized protein</fullName>
    </submittedName>
</protein>
<feature type="region of interest" description="Disordered" evidence="1">
    <location>
        <begin position="237"/>
        <end position="275"/>
    </location>
</feature>
<sequence>MSFRQPDRSDRPADRAESDRLLDAARDGRASGAGRIAEDPLAALLAAAAAPARPGELAGEEAALAAFRAARAAPAPTPARTHRRRRRWIGAVAWLGALAATVTAGVAVAAVGLDRADEPATPPALSAAPDDPTGPDPSGPGPTGPDPTGFPSAPASGDVTVGTAAPAPSTGSAAPPSGAAGPGGSATDTQLAGLCRSYLATPAAQRARVLATPAYAPLVVAAGGAAEVDAFCQRLVPDAGRGQTPTARPSRTGRPTPAATPERGATPVAGTAAEG</sequence>
<feature type="compositionally biased region" description="Low complexity" evidence="1">
    <location>
        <begin position="162"/>
        <end position="179"/>
    </location>
</feature>
<dbReference type="EMBL" id="CP058905">
    <property type="protein sequence ID" value="QLJ96438.1"/>
    <property type="molecule type" value="Genomic_DNA"/>
</dbReference>
<feature type="transmembrane region" description="Helical" evidence="2">
    <location>
        <begin position="88"/>
        <end position="113"/>
    </location>
</feature>
<evidence type="ECO:0000256" key="2">
    <source>
        <dbReference type="SAM" id="Phobius"/>
    </source>
</evidence>
<gene>
    <name evidence="3" type="ORF">HZU44_15830</name>
</gene>
<keyword evidence="2" id="KW-0812">Transmembrane</keyword>
<evidence type="ECO:0000256" key="1">
    <source>
        <dbReference type="SAM" id="MobiDB-lite"/>
    </source>
</evidence>
<proteinExistence type="predicted"/>
<accession>A0A7D5Y4M0</accession>
<name>A0A7D5Y4M0_9ACTN</name>
<reference evidence="3" key="1">
    <citation type="submission" date="2020-08" db="EMBL/GenBank/DDBJ databases">
        <title>A bifunctional nitrone conjugated secondary metabolite targeting the ribosome.</title>
        <authorList>
            <person name="Limbrick E.M."/>
            <person name="Graf M."/>
            <person name="Derewacz D.K."/>
            <person name="Nguyen F."/>
            <person name="Spraggins J.M."/>
            <person name="Wieland M."/>
            <person name="Ynigez-Gutierrez A.E."/>
            <person name="Reisman B.J."/>
            <person name="Zinshteyn B."/>
            <person name="McCulloch K."/>
            <person name="Iverson T.M."/>
            <person name="Green R."/>
            <person name="Wilson D.N."/>
            <person name="Bachmann B.O."/>
        </authorList>
    </citation>
    <scope>NUCLEOTIDE SEQUENCE</scope>
    <source>
        <strain evidence="3">Africana</strain>
    </source>
</reference>
<keyword evidence="2" id="KW-0472">Membrane</keyword>
<dbReference type="AlphaFoldDB" id="A0A7D5Y4M0"/>
<keyword evidence="2" id="KW-1133">Transmembrane helix</keyword>
<organism evidence="3">
    <name type="scientific">Micromonospora carbonacea</name>
    <dbReference type="NCBI Taxonomy" id="47853"/>
    <lineage>
        <taxon>Bacteria</taxon>
        <taxon>Bacillati</taxon>
        <taxon>Actinomycetota</taxon>
        <taxon>Actinomycetes</taxon>
        <taxon>Micromonosporales</taxon>
        <taxon>Micromonosporaceae</taxon>
        <taxon>Micromonospora</taxon>
    </lineage>
</organism>
<evidence type="ECO:0000313" key="3">
    <source>
        <dbReference type="EMBL" id="QLJ96438.1"/>
    </source>
</evidence>
<feature type="compositionally biased region" description="Pro residues" evidence="1">
    <location>
        <begin position="132"/>
        <end position="145"/>
    </location>
</feature>